<sequence>MSTLKLDDIPNQKEKIAIVTGANAGLGFETTLELVKKEIKVIMACRNLNKGQSAKNEILKQVPKAKLEIIEIDLSELDSVREFVKSFLAKYNSLDLLINNAGVMMPPYQKTKDGFELQMAANYFGHFLLTGLLIDIITKTENSRIISLSSIAHKNASINFEDLQSEQKYSKFGAYAQSKLACLIFSKELQRRLEANKKTNTISIAAHPGASNTELARHLPKLASILLTPLLLLVTHSPRNAAKPTLLASLSKNVDGADYYGPQGFMEMNGNPGLAKAESQAYDVLVAKRLWEESEKLTGINFLSY</sequence>
<proteinExistence type="inferred from homology"/>
<dbReference type="Proteomes" id="UP000321367">
    <property type="component" value="Unassembled WGS sequence"/>
</dbReference>
<comment type="similarity">
    <text evidence="2">Belongs to the short-chain dehydrogenases/reductases (SDR) family.</text>
</comment>
<dbReference type="Gene3D" id="3.40.50.720">
    <property type="entry name" value="NAD(P)-binding Rossmann-like Domain"/>
    <property type="match status" value="1"/>
</dbReference>
<accession>A0A5C6ZWI4</accession>
<evidence type="ECO:0000313" key="3">
    <source>
        <dbReference type="EMBL" id="TXD94372.1"/>
    </source>
</evidence>
<dbReference type="CDD" id="cd05327">
    <property type="entry name" value="retinol-DH_like_SDR_c_like"/>
    <property type="match status" value="1"/>
</dbReference>
<dbReference type="RefSeq" id="WP_146931376.1">
    <property type="nucleotide sequence ID" value="NZ_CBCSHZ010000007.1"/>
</dbReference>
<dbReference type="PRINTS" id="PR00081">
    <property type="entry name" value="GDHRDH"/>
</dbReference>
<dbReference type="SUPFAM" id="SSF51735">
    <property type="entry name" value="NAD(P)-binding Rossmann-fold domains"/>
    <property type="match status" value="1"/>
</dbReference>
<dbReference type="NCBIfam" id="NF004846">
    <property type="entry name" value="PRK06197.1"/>
    <property type="match status" value="1"/>
</dbReference>
<dbReference type="PRINTS" id="PR00080">
    <property type="entry name" value="SDRFAMILY"/>
</dbReference>
<name>A0A5C6ZWI4_9FLAO</name>
<evidence type="ECO:0000313" key="4">
    <source>
        <dbReference type="Proteomes" id="UP000321367"/>
    </source>
</evidence>
<dbReference type="InterPro" id="IPR002347">
    <property type="entry name" value="SDR_fam"/>
</dbReference>
<dbReference type="Pfam" id="PF00106">
    <property type="entry name" value="adh_short"/>
    <property type="match status" value="1"/>
</dbReference>
<keyword evidence="1" id="KW-0560">Oxidoreductase</keyword>
<dbReference type="EMBL" id="VORY01000005">
    <property type="protein sequence ID" value="TXD94372.1"/>
    <property type="molecule type" value="Genomic_DNA"/>
</dbReference>
<dbReference type="InterPro" id="IPR036291">
    <property type="entry name" value="NAD(P)-bd_dom_sf"/>
</dbReference>
<organism evidence="3 4">
    <name type="scientific">Gillisia hiemivivida</name>
    <dbReference type="NCBI Taxonomy" id="291190"/>
    <lineage>
        <taxon>Bacteria</taxon>
        <taxon>Pseudomonadati</taxon>
        <taxon>Bacteroidota</taxon>
        <taxon>Flavobacteriia</taxon>
        <taxon>Flavobacteriales</taxon>
        <taxon>Flavobacteriaceae</taxon>
        <taxon>Gillisia</taxon>
    </lineage>
</organism>
<reference evidence="3 4" key="1">
    <citation type="submission" date="2019-08" db="EMBL/GenBank/DDBJ databases">
        <title>Genome sequence of Gillisia hiemivivida IC154 (type strain).</title>
        <authorList>
            <person name="Bowman J.P."/>
        </authorList>
    </citation>
    <scope>NUCLEOTIDE SEQUENCE [LARGE SCALE GENOMIC DNA]</scope>
    <source>
        <strain evidence="3 4">IC154</strain>
    </source>
</reference>
<evidence type="ECO:0000256" key="1">
    <source>
        <dbReference type="ARBA" id="ARBA00023002"/>
    </source>
</evidence>
<dbReference type="PANTHER" id="PTHR43157:SF31">
    <property type="entry name" value="PHOSPHATIDYLINOSITOL-GLYCAN BIOSYNTHESIS CLASS F PROTEIN"/>
    <property type="match status" value="1"/>
</dbReference>
<gene>
    <name evidence="3" type="ORF">ES724_06920</name>
</gene>
<evidence type="ECO:0000256" key="2">
    <source>
        <dbReference type="RuleBase" id="RU000363"/>
    </source>
</evidence>
<comment type="caution">
    <text evidence="3">The sequence shown here is derived from an EMBL/GenBank/DDBJ whole genome shotgun (WGS) entry which is preliminary data.</text>
</comment>
<dbReference type="OrthoDB" id="597510at2"/>
<dbReference type="GO" id="GO:0016491">
    <property type="term" value="F:oxidoreductase activity"/>
    <property type="evidence" value="ECO:0007669"/>
    <property type="project" value="UniProtKB-KW"/>
</dbReference>
<dbReference type="AlphaFoldDB" id="A0A5C6ZWI4"/>
<keyword evidence="4" id="KW-1185">Reference proteome</keyword>
<dbReference type="PANTHER" id="PTHR43157">
    <property type="entry name" value="PHOSPHATIDYLINOSITOL-GLYCAN BIOSYNTHESIS CLASS F PROTEIN-RELATED"/>
    <property type="match status" value="1"/>
</dbReference>
<protein>
    <submittedName>
        <fullName evidence="3">SDR family NAD(P)-dependent oxidoreductase</fullName>
    </submittedName>
</protein>